<gene>
    <name evidence="2" type="ORF">ACFQ2J_10995</name>
</gene>
<keyword evidence="1" id="KW-1133">Transmembrane helix</keyword>
<keyword evidence="3" id="KW-1185">Reference proteome</keyword>
<feature type="transmembrane region" description="Helical" evidence="1">
    <location>
        <begin position="79"/>
        <end position="98"/>
    </location>
</feature>
<evidence type="ECO:0000313" key="3">
    <source>
        <dbReference type="Proteomes" id="UP001596990"/>
    </source>
</evidence>
<reference evidence="3" key="1">
    <citation type="journal article" date="2019" name="Int. J. Syst. Evol. Microbiol.">
        <title>The Global Catalogue of Microorganisms (GCM) 10K type strain sequencing project: providing services to taxonomists for standard genome sequencing and annotation.</title>
        <authorList>
            <consortium name="The Broad Institute Genomics Platform"/>
            <consortium name="The Broad Institute Genome Sequencing Center for Infectious Disease"/>
            <person name="Wu L."/>
            <person name="Ma J."/>
        </authorList>
    </citation>
    <scope>NUCLEOTIDE SEQUENCE [LARGE SCALE GENOMIC DNA]</scope>
    <source>
        <strain evidence="3">CCUG 56607</strain>
    </source>
</reference>
<accession>A0ABW3L3I8</accession>
<proteinExistence type="predicted"/>
<protein>
    <submittedName>
        <fullName evidence="2">Uncharacterized protein</fullName>
    </submittedName>
</protein>
<feature type="transmembrane region" description="Helical" evidence="1">
    <location>
        <begin position="39"/>
        <end position="59"/>
    </location>
</feature>
<evidence type="ECO:0000256" key="1">
    <source>
        <dbReference type="SAM" id="Phobius"/>
    </source>
</evidence>
<feature type="transmembrane region" description="Helical" evidence="1">
    <location>
        <begin position="12"/>
        <end position="33"/>
    </location>
</feature>
<organism evidence="2 3">
    <name type="scientific">Thalassobacillus hwangdonensis</name>
    <dbReference type="NCBI Taxonomy" id="546108"/>
    <lineage>
        <taxon>Bacteria</taxon>
        <taxon>Bacillati</taxon>
        <taxon>Bacillota</taxon>
        <taxon>Bacilli</taxon>
        <taxon>Bacillales</taxon>
        <taxon>Bacillaceae</taxon>
        <taxon>Thalassobacillus</taxon>
    </lineage>
</organism>
<dbReference type="Proteomes" id="UP001596990">
    <property type="component" value="Unassembled WGS sequence"/>
</dbReference>
<dbReference type="EMBL" id="JBHTKL010000005">
    <property type="protein sequence ID" value="MFD1019698.1"/>
    <property type="molecule type" value="Genomic_DNA"/>
</dbReference>
<evidence type="ECO:0000313" key="2">
    <source>
        <dbReference type="EMBL" id="MFD1019698.1"/>
    </source>
</evidence>
<dbReference type="RefSeq" id="WP_386060013.1">
    <property type="nucleotide sequence ID" value="NZ_JBHTKL010000005.1"/>
</dbReference>
<keyword evidence="1" id="KW-0472">Membrane</keyword>
<comment type="caution">
    <text evidence="2">The sequence shown here is derived from an EMBL/GenBank/DDBJ whole genome shotgun (WGS) entry which is preliminary data.</text>
</comment>
<keyword evidence="1" id="KW-0812">Transmembrane</keyword>
<name>A0ABW3L3I8_9BACI</name>
<sequence length="106" mass="12034">MNQQKHKTPGRDIADIITIPPAFIIVVLLLQFVQFNSTILNFISILFLFFGVAFVLEIIKIHIIRRLIGSKNKQVEGGAITFTYISSAVVCYFLISYLSEQGMIHF</sequence>